<dbReference type="RefSeq" id="WP_221288442.1">
    <property type="nucleotide sequence ID" value="NZ_AP024597.1"/>
</dbReference>
<dbReference type="InterPro" id="IPR052349">
    <property type="entry name" value="Metallo-hydrolase_Enzymes"/>
</dbReference>
<evidence type="ECO:0000313" key="2">
    <source>
        <dbReference type="EMBL" id="BCU71604.1"/>
    </source>
</evidence>
<dbReference type="SUPFAM" id="SSF51556">
    <property type="entry name" value="Metallo-dependent hydrolases"/>
    <property type="match status" value="1"/>
</dbReference>
<dbReference type="Gene3D" id="3.20.20.140">
    <property type="entry name" value="Metal-dependent hydrolases"/>
    <property type="match status" value="1"/>
</dbReference>
<dbReference type="AlphaFoldDB" id="A0A8D5UAF9"/>
<gene>
    <name evidence="2" type="ORF">KN1_29010</name>
</gene>
<proteinExistence type="predicted"/>
<sequence>MTIIKNTSGFSGVITINDGENIVIDAEGRLAVPSFYDMHVHLENALTLKYTGENESGTLTEAVEKWAKVRDTLSKEDIKVIMKKAIIVELYNGVTHIRTHADTCSKNLNSVKAALEVKEEMRKYVDLQVVAFPEQGVFNCNPEEFIRAIQISDIIGGKPDGEDSEDLGKEQLRLIAEYSLKTGKPIDVHIDQGDELTRFTEYLLSLKQTHVALSHLTALHSASNEYSNRILGLIKKKNASVISSPLTTVYLNARYDSYPKRRGVTRIREMLKRGINVCLGHDDFQNPFFPLGFGDIIQALYLGILLEQIDPVDEVISLITVNSEREFSYATKPSTDDLVILDAKSIREQLSTLASRFMVIRNNKVIAKTNKSGEVILDGNKFNPYSLI</sequence>
<evidence type="ECO:0000259" key="1">
    <source>
        <dbReference type="Pfam" id="PF07969"/>
    </source>
</evidence>
<feature type="domain" description="Amidohydrolase 3" evidence="1">
    <location>
        <begin position="23"/>
        <end position="83"/>
    </location>
</feature>
<dbReference type="KEGG" id="csty:KN1_29010"/>
<dbReference type="EMBL" id="AP024597">
    <property type="protein sequence ID" value="BCU71604.1"/>
    <property type="molecule type" value="Genomic_DNA"/>
</dbReference>
<evidence type="ECO:0000313" key="3">
    <source>
        <dbReference type="Proteomes" id="UP000825123"/>
    </source>
</evidence>
<protein>
    <submittedName>
        <fullName evidence="2">Cytosine deaminase</fullName>
    </submittedName>
</protein>
<accession>A0A8D5UAF9</accession>
<name>A0A8D5UAF9_9CREN</name>
<reference evidence="2 3" key="1">
    <citation type="submission" date="2021-04" db="EMBL/GenBank/DDBJ databases">
        <title>Complete genome sequence of Stygiolobus sp. KN-1.</title>
        <authorList>
            <person name="Nakamura K."/>
            <person name="Sakai H."/>
            <person name="Kurosawa N."/>
        </authorList>
    </citation>
    <scope>NUCLEOTIDE SEQUENCE [LARGE SCALE GENOMIC DNA]</scope>
    <source>
        <strain evidence="2 3">KN-1</strain>
    </source>
</reference>
<dbReference type="PANTHER" id="PTHR32027">
    <property type="entry name" value="CYTOSINE DEAMINASE"/>
    <property type="match status" value="1"/>
</dbReference>
<dbReference type="GO" id="GO:0016814">
    <property type="term" value="F:hydrolase activity, acting on carbon-nitrogen (but not peptide) bonds, in cyclic amidines"/>
    <property type="evidence" value="ECO:0007669"/>
    <property type="project" value="TreeGrafter"/>
</dbReference>
<feature type="domain" description="Amidohydrolase 3" evidence="1">
    <location>
        <begin position="172"/>
        <end position="291"/>
    </location>
</feature>
<keyword evidence="3" id="KW-1185">Reference proteome</keyword>
<dbReference type="InterPro" id="IPR013108">
    <property type="entry name" value="Amidohydro_3"/>
</dbReference>
<organism evidence="2 3">
    <name type="scientific">Stygiolobus caldivivus</name>
    <dbReference type="NCBI Taxonomy" id="2824673"/>
    <lineage>
        <taxon>Archaea</taxon>
        <taxon>Thermoproteota</taxon>
        <taxon>Thermoprotei</taxon>
        <taxon>Sulfolobales</taxon>
        <taxon>Sulfolobaceae</taxon>
        <taxon>Stygiolobus</taxon>
    </lineage>
</organism>
<dbReference type="InterPro" id="IPR032466">
    <property type="entry name" value="Metal_Hydrolase"/>
</dbReference>
<dbReference type="PANTHER" id="PTHR32027:SF0">
    <property type="entry name" value="CYTOSINE DEAMINASE"/>
    <property type="match status" value="1"/>
</dbReference>
<dbReference type="InterPro" id="IPR011059">
    <property type="entry name" value="Metal-dep_hydrolase_composite"/>
</dbReference>
<dbReference type="GeneID" id="66164615"/>
<dbReference type="Proteomes" id="UP000825123">
    <property type="component" value="Chromosome"/>
</dbReference>
<dbReference type="Pfam" id="PF07969">
    <property type="entry name" value="Amidohydro_3"/>
    <property type="match status" value="2"/>
</dbReference>
<dbReference type="Gene3D" id="2.30.40.10">
    <property type="entry name" value="Urease, subunit C, domain 1"/>
    <property type="match status" value="1"/>
</dbReference>